<organism evidence="8 9">
    <name type="scientific">Clohesyomyces aquaticus</name>
    <dbReference type="NCBI Taxonomy" id="1231657"/>
    <lineage>
        <taxon>Eukaryota</taxon>
        <taxon>Fungi</taxon>
        <taxon>Dikarya</taxon>
        <taxon>Ascomycota</taxon>
        <taxon>Pezizomycotina</taxon>
        <taxon>Dothideomycetes</taxon>
        <taxon>Pleosporomycetidae</taxon>
        <taxon>Pleosporales</taxon>
        <taxon>Lindgomycetaceae</taxon>
        <taxon>Clohesyomyces</taxon>
    </lineage>
</organism>
<feature type="transmembrane region" description="Helical" evidence="6">
    <location>
        <begin position="61"/>
        <end position="86"/>
    </location>
</feature>
<feature type="transmembrane region" description="Helical" evidence="6">
    <location>
        <begin position="20"/>
        <end position="41"/>
    </location>
</feature>
<name>A0A1Y2A752_9PLEO</name>
<dbReference type="GO" id="GO:0016020">
    <property type="term" value="C:membrane"/>
    <property type="evidence" value="ECO:0007669"/>
    <property type="project" value="UniProtKB-SubCell"/>
</dbReference>
<comment type="subcellular location">
    <subcellularLocation>
        <location evidence="1">Membrane</location>
        <topology evidence="1">Multi-pass membrane protein</topology>
    </subcellularLocation>
</comment>
<proteinExistence type="inferred from homology"/>
<dbReference type="InterPro" id="IPR049326">
    <property type="entry name" value="Rhodopsin_dom_fungi"/>
</dbReference>
<keyword evidence="9" id="KW-1185">Reference proteome</keyword>
<protein>
    <recommendedName>
        <fullName evidence="7">Rhodopsin domain-containing protein</fullName>
    </recommendedName>
</protein>
<accession>A0A1Y2A752</accession>
<feature type="domain" description="Rhodopsin" evidence="7">
    <location>
        <begin position="1"/>
        <end position="121"/>
    </location>
</feature>
<dbReference type="STRING" id="1231657.A0A1Y2A752"/>
<dbReference type="OrthoDB" id="10017208at2759"/>
<evidence type="ECO:0000256" key="5">
    <source>
        <dbReference type="ARBA" id="ARBA00038359"/>
    </source>
</evidence>
<evidence type="ECO:0000256" key="1">
    <source>
        <dbReference type="ARBA" id="ARBA00004141"/>
    </source>
</evidence>
<evidence type="ECO:0000256" key="4">
    <source>
        <dbReference type="ARBA" id="ARBA00023136"/>
    </source>
</evidence>
<feature type="non-terminal residue" evidence="8">
    <location>
        <position position="1"/>
    </location>
</feature>
<dbReference type="AlphaFoldDB" id="A0A1Y2A752"/>
<feature type="transmembrane region" description="Helical" evidence="6">
    <location>
        <begin position="98"/>
        <end position="120"/>
    </location>
</feature>
<sequence length="141" mass="15999">LSILFFYRRIFFVKTGYLKVSLFVILVSTAWFIAAEVANLLTCLPIDAFWHRTKPGRCLDFNVMFLGIVVAEIVIDIIIFILPFRVAFQLQLPKRTKVAVAGIFALGGFSIITNVIRLYYTYRPGSAYGMSVPSSYEIQLC</sequence>
<evidence type="ECO:0000313" key="8">
    <source>
        <dbReference type="EMBL" id="ORY17865.1"/>
    </source>
</evidence>
<comment type="similarity">
    <text evidence="5">Belongs to the SAT4 family.</text>
</comment>
<dbReference type="InterPro" id="IPR052337">
    <property type="entry name" value="SAT4-like"/>
</dbReference>
<gene>
    <name evidence="8" type="ORF">BCR34DRAFT_474220</name>
</gene>
<comment type="caution">
    <text evidence="8">The sequence shown here is derived from an EMBL/GenBank/DDBJ whole genome shotgun (WGS) entry which is preliminary data.</text>
</comment>
<dbReference type="PANTHER" id="PTHR33048:SF168">
    <property type="match status" value="1"/>
</dbReference>
<keyword evidence="3 6" id="KW-1133">Transmembrane helix</keyword>
<evidence type="ECO:0000256" key="2">
    <source>
        <dbReference type="ARBA" id="ARBA00022692"/>
    </source>
</evidence>
<evidence type="ECO:0000256" key="6">
    <source>
        <dbReference type="SAM" id="Phobius"/>
    </source>
</evidence>
<keyword evidence="2 6" id="KW-0812">Transmembrane</keyword>
<reference evidence="8 9" key="1">
    <citation type="submission" date="2016-07" db="EMBL/GenBank/DDBJ databases">
        <title>Pervasive Adenine N6-methylation of Active Genes in Fungi.</title>
        <authorList>
            <consortium name="DOE Joint Genome Institute"/>
            <person name="Mondo S.J."/>
            <person name="Dannebaum R.O."/>
            <person name="Kuo R.C."/>
            <person name="Labutti K."/>
            <person name="Haridas S."/>
            <person name="Kuo A."/>
            <person name="Salamov A."/>
            <person name="Ahrendt S.R."/>
            <person name="Lipzen A."/>
            <person name="Sullivan W."/>
            <person name="Andreopoulos W.B."/>
            <person name="Clum A."/>
            <person name="Lindquist E."/>
            <person name="Daum C."/>
            <person name="Ramamoorthy G.K."/>
            <person name="Gryganskyi A."/>
            <person name="Culley D."/>
            <person name="Magnuson J.K."/>
            <person name="James T.Y."/>
            <person name="O'Malley M.A."/>
            <person name="Stajich J.E."/>
            <person name="Spatafora J.W."/>
            <person name="Visel A."/>
            <person name="Grigoriev I.V."/>
        </authorList>
    </citation>
    <scope>NUCLEOTIDE SEQUENCE [LARGE SCALE GENOMIC DNA]</scope>
    <source>
        <strain evidence="8 9">CBS 115471</strain>
    </source>
</reference>
<evidence type="ECO:0000256" key="3">
    <source>
        <dbReference type="ARBA" id="ARBA00022989"/>
    </source>
</evidence>
<keyword evidence="4 6" id="KW-0472">Membrane</keyword>
<dbReference type="PANTHER" id="PTHR33048">
    <property type="entry name" value="PTH11-LIKE INTEGRAL MEMBRANE PROTEIN (AFU_ORTHOLOGUE AFUA_5G11245)"/>
    <property type="match status" value="1"/>
</dbReference>
<dbReference type="Proteomes" id="UP000193144">
    <property type="component" value="Unassembled WGS sequence"/>
</dbReference>
<evidence type="ECO:0000313" key="9">
    <source>
        <dbReference type="Proteomes" id="UP000193144"/>
    </source>
</evidence>
<dbReference type="EMBL" id="MCFA01000010">
    <property type="protein sequence ID" value="ORY17865.1"/>
    <property type="molecule type" value="Genomic_DNA"/>
</dbReference>
<evidence type="ECO:0000259" key="7">
    <source>
        <dbReference type="Pfam" id="PF20684"/>
    </source>
</evidence>
<dbReference type="Pfam" id="PF20684">
    <property type="entry name" value="Fung_rhodopsin"/>
    <property type="match status" value="1"/>
</dbReference>